<name>A0A7Y9FJW2_9CELL</name>
<proteinExistence type="predicted"/>
<dbReference type="Gene3D" id="3.90.1210.10">
    <property type="entry name" value="Antifreeze-like/N-acetylneuraminic acid synthase C-terminal domain"/>
    <property type="match status" value="1"/>
</dbReference>
<evidence type="ECO:0000313" key="2">
    <source>
        <dbReference type="EMBL" id="NYD87391.1"/>
    </source>
</evidence>
<accession>A0A7Y9FJW2</accession>
<reference evidence="2 3" key="1">
    <citation type="submission" date="2020-07" db="EMBL/GenBank/DDBJ databases">
        <title>Sequencing the genomes of 1000 actinobacteria strains.</title>
        <authorList>
            <person name="Klenk H.-P."/>
        </authorList>
    </citation>
    <scope>NUCLEOTIDE SEQUENCE [LARGE SCALE GENOMIC DNA]</scope>
    <source>
        <strain evidence="2 3">DSM 24482</strain>
    </source>
</reference>
<organism evidence="2 3">
    <name type="scientific">Cellulomonas oligotrophica</name>
    <dbReference type="NCBI Taxonomy" id="931536"/>
    <lineage>
        <taxon>Bacteria</taxon>
        <taxon>Bacillati</taxon>
        <taxon>Actinomycetota</taxon>
        <taxon>Actinomycetes</taxon>
        <taxon>Micrococcales</taxon>
        <taxon>Cellulomonadaceae</taxon>
        <taxon>Cellulomonas</taxon>
    </lineage>
</organism>
<dbReference type="Proteomes" id="UP000577956">
    <property type="component" value="Unassembled WGS sequence"/>
</dbReference>
<comment type="caution">
    <text evidence="2">The sequence shown here is derived from an EMBL/GenBank/DDBJ whole genome shotgun (WGS) entry which is preliminary data.</text>
</comment>
<evidence type="ECO:0000313" key="3">
    <source>
        <dbReference type="Proteomes" id="UP000577956"/>
    </source>
</evidence>
<dbReference type="SMART" id="SM00858">
    <property type="entry name" value="SAF"/>
    <property type="match status" value="1"/>
</dbReference>
<protein>
    <submittedName>
        <fullName evidence="2">Flp pilus assembly protein CpaB</fullName>
    </submittedName>
</protein>
<gene>
    <name evidence="2" type="ORF">BKA21_002940</name>
</gene>
<dbReference type="AlphaFoldDB" id="A0A7Y9FJW2"/>
<feature type="domain" description="SAF" evidence="1">
    <location>
        <begin position="58"/>
        <end position="120"/>
    </location>
</feature>
<dbReference type="Pfam" id="PF08666">
    <property type="entry name" value="SAF"/>
    <property type="match status" value="1"/>
</dbReference>
<evidence type="ECO:0000259" key="1">
    <source>
        <dbReference type="SMART" id="SM00858"/>
    </source>
</evidence>
<dbReference type="EMBL" id="JACCBK010000001">
    <property type="protein sequence ID" value="NYD87391.1"/>
    <property type="molecule type" value="Genomic_DNA"/>
</dbReference>
<dbReference type="RefSeq" id="WP_239073038.1">
    <property type="nucleotide sequence ID" value="NZ_BAABFI010000007.1"/>
</dbReference>
<dbReference type="InterPro" id="IPR013974">
    <property type="entry name" value="SAF"/>
</dbReference>
<sequence>MPPTPRRTPPPLPPARRPVRLAARAWVWRLRHLLAATCLALAAGAVVHALQPPPPVTVAAVVAARDVAAGATISSDDVRVEHVAPGTVPAGALSGAGAAVGATAAVDLPAGLPLVPSLLATGEATGPPGTVVTAVRLADAAVADLVGPGSRVDLLGARPEGGPGTTLATRALVLPAPAGGAAATGVLGSVDGSGDPPPLLVAVQPAEALALAEASASSRISAVVVP</sequence>